<dbReference type="EMBL" id="CAJOBR010056614">
    <property type="protein sequence ID" value="CAF5063069.1"/>
    <property type="molecule type" value="Genomic_DNA"/>
</dbReference>
<name>A0A822D8B0_9BILA</name>
<protein>
    <submittedName>
        <fullName evidence="1">Uncharacterized protein</fullName>
    </submittedName>
</protein>
<sequence length="61" mass="6588">ANNRIDDEGAKHIASLLQTNTTLTVITLEGNAIGSAGAQYLSDALLNNTVLFLFVFYVEFV</sequence>
<proteinExistence type="predicted"/>
<reference evidence="1" key="1">
    <citation type="submission" date="2021-02" db="EMBL/GenBank/DDBJ databases">
        <authorList>
            <person name="Nowell W R."/>
        </authorList>
    </citation>
    <scope>NUCLEOTIDE SEQUENCE</scope>
</reference>
<comment type="caution">
    <text evidence="1">The sequence shown here is derived from an EMBL/GenBank/DDBJ whole genome shotgun (WGS) entry which is preliminary data.</text>
</comment>
<evidence type="ECO:0000313" key="2">
    <source>
        <dbReference type="Proteomes" id="UP000663848"/>
    </source>
</evidence>
<dbReference type="AlphaFoldDB" id="A0A822D8B0"/>
<gene>
    <name evidence="1" type="ORF">QYT958_LOCUS42785</name>
</gene>
<organism evidence="1 2">
    <name type="scientific">Rotaria socialis</name>
    <dbReference type="NCBI Taxonomy" id="392032"/>
    <lineage>
        <taxon>Eukaryota</taxon>
        <taxon>Metazoa</taxon>
        <taxon>Spiralia</taxon>
        <taxon>Gnathifera</taxon>
        <taxon>Rotifera</taxon>
        <taxon>Eurotatoria</taxon>
        <taxon>Bdelloidea</taxon>
        <taxon>Philodinida</taxon>
        <taxon>Philodinidae</taxon>
        <taxon>Rotaria</taxon>
    </lineage>
</organism>
<dbReference type="Pfam" id="PF13516">
    <property type="entry name" value="LRR_6"/>
    <property type="match status" value="2"/>
</dbReference>
<dbReference type="SUPFAM" id="SSF52047">
    <property type="entry name" value="RNI-like"/>
    <property type="match status" value="1"/>
</dbReference>
<evidence type="ECO:0000313" key="1">
    <source>
        <dbReference type="EMBL" id="CAF5063069.1"/>
    </source>
</evidence>
<dbReference type="Gene3D" id="3.80.10.10">
    <property type="entry name" value="Ribonuclease Inhibitor"/>
    <property type="match status" value="1"/>
</dbReference>
<dbReference type="InterPro" id="IPR032675">
    <property type="entry name" value="LRR_dom_sf"/>
</dbReference>
<accession>A0A822D8B0</accession>
<dbReference type="Proteomes" id="UP000663848">
    <property type="component" value="Unassembled WGS sequence"/>
</dbReference>
<feature type="non-terminal residue" evidence="1">
    <location>
        <position position="1"/>
    </location>
</feature>
<dbReference type="InterPro" id="IPR001611">
    <property type="entry name" value="Leu-rich_rpt"/>
</dbReference>